<name>A0A9P0MNE7_NEZVI</name>
<feature type="signal peptide" evidence="2">
    <location>
        <begin position="1"/>
        <end position="19"/>
    </location>
</feature>
<feature type="region of interest" description="Disordered" evidence="1">
    <location>
        <begin position="60"/>
        <end position="79"/>
    </location>
</feature>
<feature type="compositionally biased region" description="Polar residues" evidence="1">
    <location>
        <begin position="63"/>
        <end position="79"/>
    </location>
</feature>
<evidence type="ECO:0008006" key="5">
    <source>
        <dbReference type="Google" id="ProtNLM"/>
    </source>
</evidence>
<feature type="region of interest" description="Disordered" evidence="1">
    <location>
        <begin position="85"/>
        <end position="123"/>
    </location>
</feature>
<feature type="compositionally biased region" description="Acidic residues" evidence="1">
    <location>
        <begin position="22"/>
        <end position="36"/>
    </location>
</feature>
<evidence type="ECO:0000313" key="3">
    <source>
        <dbReference type="EMBL" id="CAH1401468.1"/>
    </source>
</evidence>
<evidence type="ECO:0000313" key="4">
    <source>
        <dbReference type="Proteomes" id="UP001152798"/>
    </source>
</evidence>
<feature type="compositionally biased region" description="Polar residues" evidence="1">
    <location>
        <begin position="95"/>
        <end position="117"/>
    </location>
</feature>
<evidence type="ECO:0000256" key="1">
    <source>
        <dbReference type="SAM" id="MobiDB-lite"/>
    </source>
</evidence>
<keyword evidence="2" id="KW-0732">Signal</keyword>
<protein>
    <recommendedName>
        <fullName evidence="5">Neuropeptide</fullName>
    </recommendedName>
</protein>
<feature type="region of interest" description="Disordered" evidence="1">
    <location>
        <begin position="22"/>
        <end position="47"/>
    </location>
</feature>
<gene>
    <name evidence="3" type="ORF">NEZAVI_LOCUS10483</name>
</gene>
<keyword evidence="4" id="KW-1185">Reference proteome</keyword>
<proteinExistence type="predicted"/>
<organism evidence="3 4">
    <name type="scientific">Nezara viridula</name>
    <name type="common">Southern green stink bug</name>
    <name type="synonym">Cimex viridulus</name>
    <dbReference type="NCBI Taxonomy" id="85310"/>
    <lineage>
        <taxon>Eukaryota</taxon>
        <taxon>Metazoa</taxon>
        <taxon>Ecdysozoa</taxon>
        <taxon>Arthropoda</taxon>
        <taxon>Hexapoda</taxon>
        <taxon>Insecta</taxon>
        <taxon>Pterygota</taxon>
        <taxon>Neoptera</taxon>
        <taxon>Paraneoptera</taxon>
        <taxon>Hemiptera</taxon>
        <taxon>Heteroptera</taxon>
        <taxon>Panheteroptera</taxon>
        <taxon>Pentatomomorpha</taxon>
        <taxon>Pentatomoidea</taxon>
        <taxon>Pentatomidae</taxon>
        <taxon>Pentatominae</taxon>
        <taxon>Nezara</taxon>
    </lineage>
</organism>
<feature type="chain" id="PRO_5040408712" description="Neuropeptide" evidence="2">
    <location>
        <begin position="20"/>
        <end position="142"/>
    </location>
</feature>
<sequence>MRCATVVFILFGLLQVSFSESSSEEDSSYTEEDDSDYHEVESDLKHSGISHESLHLNGFRNGSMLQTNDPQLWSSNSQLTDRATLEGASGLRGHSGSQKIGQQGLNNQNYSRAQPQNNHEKKHKIIHHGSKHQEFKPIYVHF</sequence>
<dbReference type="Proteomes" id="UP001152798">
    <property type="component" value="Chromosome 5"/>
</dbReference>
<evidence type="ECO:0000256" key="2">
    <source>
        <dbReference type="SAM" id="SignalP"/>
    </source>
</evidence>
<dbReference type="AlphaFoldDB" id="A0A9P0MNE7"/>
<reference evidence="3" key="1">
    <citation type="submission" date="2022-01" db="EMBL/GenBank/DDBJ databases">
        <authorList>
            <person name="King R."/>
        </authorList>
    </citation>
    <scope>NUCLEOTIDE SEQUENCE</scope>
</reference>
<feature type="compositionally biased region" description="Basic and acidic residues" evidence="1">
    <location>
        <begin position="37"/>
        <end position="46"/>
    </location>
</feature>
<accession>A0A9P0MNE7</accession>
<dbReference type="EMBL" id="OV725081">
    <property type="protein sequence ID" value="CAH1401468.1"/>
    <property type="molecule type" value="Genomic_DNA"/>
</dbReference>